<evidence type="ECO:0000256" key="4">
    <source>
        <dbReference type="ARBA" id="ARBA00022448"/>
    </source>
</evidence>
<dbReference type="GO" id="GO:0045936">
    <property type="term" value="P:negative regulation of phosphate metabolic process"/>
    <property type="evidence" value="ECO:0007669"/>
    <property type="project" value="InterPro"/>
</dbReference>
<dbReference type="GO" id="GO:0006817">
    <property type="term" value="P:phosphate ion transport"/>
    <property type="evidence" value="ECO:0007669"/>
    <property type="project" value="UniProtKB-KW"/>
</dbReference>
<dbReference type="InterPro" id="IPR028366">
    <property type="entry name" value="PhoU"/>
</dbReference>
<dbReference type="OrthoDB" id="9814256at2"/>
<dbReference type="NCBIfam" id="TIGR02135">
    <property type="entry name" value="phoU_full"/>
    <property type="match status" value="1"/>
</dbReference>
<dbReference type="InterPro" id="IPR026022">
    <property type="entry name" value="PhoU_dom"/>
</dbReference>
<keyword evidence="4 7" id="KW-0813">Transport</keyword>
<keyword evidence="5 7" id="KW-0963">Cytoplasm</keyword>
<proteinExistence type="inferred from homology"/>
<comment type="similarity">
    <text evidence="2 7">Belongs to the PhoU family.</text>
</comment>
<comment type="subunit">
    <text evidence="3 7">Homodimer.</text>
</comment>
<comment type="function">
    <text evidence="7">Plays a role in the regulation of phosphate uptake.</text>
</comment>
<dbReference type="Proteomes" id="UP000006094">
    <property type="component" value="Chromosome"/>
</dbReference>
<dbReference type="FunFam" id="1.20.58.220:FF:000004">
    <property type="entry name" value="Phosphate-specific transport system accessory protein PhoU"/>
    <property type="match status" value="1"/>
</dbReference>
<name>K0AYG0_GOTA9</name>
<evidence type="ECO:0000256" key="7">
    <source>
        <dbReference type="PIRNR" id="PIRNR003107"/>
    </source>
</evidence>
<dbReference type="HOGENOM" id="CLU_078518_3_0_9"/>
<dbReference type="PIRSF" id="PIRSF003107">
    <property type="entry name" value="PhoU"/>
    <property type="match status" value="1"/>
</dbReference>
<organism evidence="9 10">
    <name type="scientific">Gottschalkia acidurici (strain ATCC 7906 / DSM 604 / BCRC 14475 / CIP 104303 / KCTC 5404 / NCIMB 10678 / 9a)</name>
    <name type="common">Clostridium acidurici</name>
    <dbReference type="NCBI Taxonomy" id="1128398"/>
    <lineage>
        <taxon>Bacteria</taxon>
        <taxon>Bacillati</taxon>
        <taxon>Bacillota</taxon>
        <taxon>Tissierellia</taxon>
        <taxon>Tissierellales</taxon>
        <taxon>Gottschalkiaceae</taxon>
        <taxon>Gottschalkia</taxon>
    </lineage>
</organism>
<evidence type="ECO:0000313" key="10">
    <source>
        <dbReference type="Proteomes" id="UP000006094"/>
    </source>
</evidence>
<evidence type="ECO:0000259" key="8">
    <source>
        <dbReference type="Pfam" id="PF01895"/>
    </source>
</evidence>
<gene>
    <name evidence="9" type="primary">phoU</name>
    <name evidence="9" type="ordered locus">Curi_c12880</name>
</gene>
<feature type="domain" description="PhoU" evidence="8">
    <location>
        <begin position="120"/>
        <end position="205"/>
    </location>
</feature>
<dbReference type="EMBL" id="CP003326">
    <property type="protein sequence ID" value="AFS78299.1"/>
    <property type="molecule type" value="Genomic_DNA"/>
</dbReference>
<dbReference type="GO" id="GO:0030643">
    <property type="term" value="P:intracellular phosphate ion homeostasis"/>
    <property type="evidence" value="ECO:0007669"/>
    <property type="project" value="InterPro"/>
</dbReference>
<evidence type="ECO:0000256" key="2">
    <source>
        <dbReference type="ARBA" id="ARBA00008107"/>
    </source>
</evidence>
<evidence type="ECO:0000256" key="3">
    <source>
        <dbReference type="ARBA" id="ARBA00011738"/>
    </source>
</evidence>
<dbReference type="PATRIC" id="fig|1128398.3.peg.1307"/>
<dbReference type="AlphaFoldDB" id="K0AYG0"/>
<dbReference type="PANTHER" id="PTHR42930">
    <property type="entry name" value="PHOSPHATE-SPECIFIC TRANSPORT SYSTEM ACCESSORY PROTEIN PHOU"/>
    <property type="match status" value="1"/>
</dbReference>
<dbReference type="eggNOG" id="COG0704">
    <property type="taxonomic scope" value="Bacteria"/>
</dbReference>
<dbReference type="PANTHER" id="PTHR42930:SF3">
    <property type="entry name" value="PHOSPHATE-SPECIFIC TRANSPORT SYSTEM ACCESSORY PROTEIN PHOU"/>
    <property type="match status" value="1"/>
</dbReference>
<evidence type="ECO:0000256" key="5">
    <source>
        <dbReference type="ARBA" id="ARBA00022490"/>
    </source>
</evidence>
<evidence type="ECO:0000256" key="1">
    <source>
        <dbReference type="ARBA" id="ARBA00004496"/>
    </source>
</evidence>
<evidence type="ECO:0000313" key="9">
    <source>
        <dbReference type="EMBL" id="AFS78299.1"/>
    </source>
</evidence>
<dbReference type="Gene3D" id="1.20.58.220">
    <property type="entry name" value="Phosphate transport system protein phou homolog 2, domain 2"/>
    <property type="match status" value="1"/>
</dbReference>
<protein>
    <recommendedName>
        <fullName evidence="7">Phosphate-specific transport system accessory protein PhoU</fullName>
    </recommendedName>
</protein>
<dbReference type="Pfam" id="PF01895">
    <property type="entry name" value="PhoU"/>
    <property type="match status" value="2"/>
</dbReference>
<dbReference type="STRING" id="1128398.Curi_c12880"/>
<keyword evidence="10" id="KW-1185">Reference proteome</keyword>
<dbReference type="KEGG" id="cad:Curi_c12880"/>
<evidence type="ECO:0000256" key="6">
    <source>
        <dbReference type="ARBA" id="ARBA00022592"/>
    </source>
</evidence>
<dbReference type="SUPFAM" id="SSF109755">
    <property type="entry name" value="PhoU-like"/>
    <property type="match status" value="1"/>
</dbReference>
<dbReference type="GO" id="GO:0005737">
    <property type="term" value="C:cytoplasm"/>
    <property type="evidence" value="ECO:0007669"/>
    <property type="project" value="UniProtKB-SubCell"/>
</dbReference>
<sequence>MLRKSFHQKLDQLHVSLLEMGSFVEKVIQLSIEGLEKQDVEKSEEAIKLDDKVDEIELEIEKQCLELLALQTPVAIDLRKISTILKMITDLERIADYGVNIAFDTKRMGSKSFIKPLEDIPKMADITKTMVRRSLDSFVKEDPNLAQEVAEMDDIVDDLYHKTYDELVSMLGKDEENTKQIVHLLFISRHLERMADHATNLCERIVYMTTSERMEF</sequence>
<accession>K0AYG0</accession>
<reference evidence="9 10" key="1">
    <citation type="journal article" date="2012" name="PLoS ONE">
        <title>The purine-utilizing bacterium Clostridium acidurici 9a: a genome-guided metabolic reconsideration.</title>
        <authorList>
            <person name="Hartwich K."/>
            <person name="Poehlein A."/>
            <person name="Daniel R."/>
        </authorList>
    </citation>
    <scope>NUCLEOTIDE SEQUENCE [LARGE SCALE GENOMIC DNA]</scope>
    <source>
        <strain evidence="10">ATCC 7906 / DSM 604 / BCRC 14475 / CIP 104303 / KCTC 5404 / NCIMB 10678 / 9a</strain>
    </source>
</reference>
<comment type="subcellular location">
    <subcellularLocation>
        <location evidence="1 7">Cytoplasm</location>
    </subcellularLocation>
</comment>
<keyword evidence="6 7" id="KW-0592">Phosphate transport</keyword>
<feature type="domain" description="PhoU" evidence="8">
    <location>
        <begin position="17"/>
        <end position="102"/>
    </location>
</feature>
<dbReference type="RefSeq" id="WP_014967436.1">
    <property type="nucleotide sequence ID" value="NC_018664.1"/>
</dbReference>
<dbReference type="InterPro" id="IPR038078">
    <property type="entry name" value="PhoU-like_sf"/>
</dbReference>